<gene>
    <name evidence="2" type="primary">LOC142172405</name>
</gene>
<protein>
    <submittedName>
        <fullName evidence="2">Uncharacterized protein LOC142172405</fullName>
    </submittedName>
</protein>
<organism evidence="1 2">
    <name type="scientific">Nicotiana tabacum</name>
    <name type="common">Common tobacco</name>
    <dbReference type="NCBI Taxonomy" id="4097"/>
    <lineage>
        <taxon>Eukaryota</taxon>
        <taxon>Viridiplantae</taxon>
        <taxon>Streptophyta</taxon>
        <taxon>Embryophyta</taxon>
        <taxon>Tracheophyta</taxon>
        <taxon>Spermatophyta</taxon>
        <taxon>Magnoliopsida</taxon>
        <taxon>eudicotyledons</taxon>
        <taxon>Gunneridae</taxon>
        <taxon>Pentapetalae</taxon>
        <taxon>asterids</taxon>
        <taxon>lamiids</taxon>
        <taxon>Solanales</taxon>
        <taxon>Solanaceae</taxon>
        <taxon>Nicotianoideae</taxon>
        <taxon>Nicotianeae</taxon>
        <taxon>Nicotiana</taxon>
    </lineage>
</organism>
<evidence type="ECO:0000313" key="2">
    <source>
        <dbReference type="RefSeq" id="XP_075092112.1"/>
    </source>
</evidence>
<accession>A0AC58T4E8</accession>
<dbReference type="RefSeq" id="XP_075092112.1">
    <property type="nucleotide sequence ID" value="XM_075236011.1"/>
</dbReference>
<proteinExistence type="predicted"/>
<dbReference type="Proteomes" id="UP000790787">
    <property type="component" value="Chromosome 18"/>
</dbReference>
<sequence>MGPLSLCKSLKRNWNLQYSTANTAAERRTKIRNDTLKEAQVEKSSKESTLPVAKKIKKNLWMMFQMSRERRSMQEIARIHGTKRCFMVLQLEGSHDDVFSIYVNGTTLSFSIREFALVTGLNCVGDPEDFQFDTKLPNRIIETYFGGAKNVKKKDLLTCFDDKNWGHDNDGDAIKIVVFKKMDSQKKYYMIARMPLAMQVWFYECCSKVDPKIALQVDNRLPTILNWRSTVNQPTYAYLMNGMFNDQGNMIVYNDIQPSDIELAVIQIPPGGVDVENSPTPTHSDKYADDSDDFSPTPHLQPKKKHDASVGPSSSPPHKKRKQQIIDPSNAETQSKIPPAGISEIKETVLHDKKPADSKTDKVMGEFMSLRTLINKNFKKLSDQIKANQHTEMRIDVIFYYLRKNGMYNQINNFKYTTVDCIFKTRIVEIFDMYADTDSTANVAKEDDVERCIKVYDSYRSAGHDAYVASEIDKLAKLVPLYLSINDFYRDKQGIDWSHESAYSDKAQTNPFDDCGLHVAAYAEFLSTFSLVPQIIFDANLLHERYGVLLWDYAIRKIDADAISENEAPSKIVRQITDSDTSQFTEQLIALTYVLIVYDDIQPSDIELVVIQIPPGGIDVENSPTPTHSDKYADDSDDFSPTPHLRPKKKHDASVGPSSSPPHKKRKQQIIDPSNAETQSKIPPAGISEIKETVLHDKKPADSKTDKVMGEFTSLRTLINENFKKLSNQVKANQHTEMHIDVKKGKYNQTNNFKYTTVDCIFKTRIAEIFNMYADTDSNANVAKEEDVVCEYIRSYRLLANVLSAGHDAYVASEIDKLAKLVPLYLSISDFYRDKQGIDWDCGLHVAAYAEFLSTFGLVPQTTFDTNLLRERYSALLWDYAMWKIDVDAISENEAPSKIVRQITDSDTSVKIVLE</sequence>
<name>A0AC58T4E8_TOBAC</name>
<keyword evidence="1" id="KW-1185">Reference proteome</keyword>
<reference evidence="2" key="2">
    <citation type="submission" date="2025-08" db="UniProtKB">
        <authorList>
            <consortium name="RefSeq"/>
        </authorList>
    </citation>
    <scope>IDENTIFICATION</scope>
    <source>
        <tissue evidence="2">Leaf</tissue>
    </source>
</reference>
<reference evidence="1" key="1">
    <citation type="journal article" date="2014" name="Nat. Commun.">
        <title>The tobacco genome sequence and its comparison with those of tomato and potato.</title>
        <authorList>
            <person name="Sierro N."/>
            <person name="Battey J.N."/>
            <person name="Ouadi S."/>
            <person name="Bakaher N."/>
            <person name="Bovet L."/>
            <person name="Willig A."/>
            <person name="Goepfert S."/>
            <person name="Peitsch M.C."/>
            <person name="Ivanov N.V."/>
        </authorList>
    </citation>
    <scope>NUCLEOTIDE SEQUENCE [LARGE SCALE GENOMIC DNA]</scope>
</reference>
<evidence type="ECO:0000313" key="1">
    <source>
        <dbReference type="Proteomes" id="UP000790787"/>
    </source>
</evidence>